<dbReference type="PANTHER" id="PTHR44591">
    <property type="entry name" value="STRESS RESPONSE REGULATOR PROTEIN 1"/>
    <property type="match status" value="1"/>
</dbReference>
<dbReference type="EMBL" id="WODC01000001">
    <property type="protein sequence ID" value="MUM76033.1"/>
    <property type="molecule type" value="Genomic_DNA"/>
</dbReference>
<sequence>MSEIRVMLVDDEPAFLNTLKKRLVHRKFSVSTAQCGEECLALLKQAPVDVVILDVKMPVMDGIEVLGEIVRRMPRVAVVLLTGHADSATAVGGIEGGAFDYLLKPVAIDDLVNAIQGAYESKQLGGSSGSKASKRD</sequence>
<keyword evidence="1 2" id="KW-0597">Phosphoprotein</keyword>
<feature type="modified residue" description="4-aspartylphosphate" evidence="2">
    <location>
        <position position="54"/>
    </location>
</feature>
<evidence type="ECO:0000313" key="5">
    <source>
        <dbReference type="Proteomes" id="UP000461162"/>
    </source>
</evidence>
<dbReference type="SMART" id="SM00448">
    <property type="entry name" value="REC"/>
    <property type="match status" value="1"/>
</dbReference>
<organism evidence="4 5">
    <name type="scientific">Pseudodesulfovibrio alkaliphilus</name>
    <dbReference type="NCBI Taxonomy" id="2661613"/>
    <lineage>
        <taxon>Bacteria</taxon>
        <taxon>Pseudomonadati</taxon>
        <taxon>Thermodesulfobacteriota</taxon>
        <taxon>Desulfovibrionia</taxon>
        <taxon>Desulfovibrionales</taxon>
        <taxon>Desulfovibrionaceae</taxon>
    </lineage>
</organism>
<comment type="caution">
    <text evidence="4">The sequence shown here is derived from an EMBL/GenBank/DDBJ whole genome shotgun (WGS) entry which is preliminary data.</text>
</comment>
<protein>
    <submittedName>
        <fullName evidence="4">Response regulator</fullName>
    </submittedName>
</protein>
<evidence type="ECO:0000256" key="1">
    <source>
        <dbReference type="ARBA" id="ARBA00022553"/>
    </source>
</evidence>
<dbReference type="PANTHER" id="PTHR44591:SF3">
    <property type="entry name" value="RESPONSE REGULATORY DOMAIN-CONTAINING PROTEIN"/>
    <property type="match status" value="1"/>
</dbReference>
<dbReference type="InterPro" id="IPR001789">
    <property type="entry name" value="Sig_transdc_resp-reg_receiver"/>
</dbReference>
<evidence type="ECO:0000256" key="2">
    <source>
        <dbReference type="PROSITE-ProRule" id="PRU00169"/>
    </source>
</evidence>
<dbReference type="Proteomes" id="UP000461162">
    <property type="component" value="Unassembled WGS sequence"/>
</dbReference>
<feature type="domain" description="Response regulatory" evidence="3">
    <location>
        <begin position="5"/>
        <end position="119"/>
    </location>
</feature>
<name>A0A7K1KIY2_9BACT</name>
<reference evidence="4 5" key="1">
    <citation type="submission" date="2019-11" db="EMBL/GenBank/DDBJ databases">
        <title>Pseudodesulfovibrio alkaliphilus, sp. nov., an alkaliphilic sulfate-reducing bacteria from mud volcano of Taman peninsula, Russia.</title>
        <authorList>
            <person name="Frolova A."/>
            <person name="Merkel A.Y."/>
            <person name="Slobodkin A.I."/>
        </authorList>
    </citation>
    <scope>NUCLEOTIDE SEQUENCE [LARGE SCALE GENOMIC DNA]</scope>
    <source>
        <strain evidence="4 5">F-1</strain>
    </source>
</reference>
<dbReference type="Pfam" id="PF00072">
    <property type="entry name" value="Response_reg"/>
    <property type="match status" value="1"/>
</dbReference>
<dbReference type="InterPro" id="IPR050595">
    <property type="entry name" value="Bact_response_regulator"/>
</dbReference>
<evidence type="ECO:0000313" key="4">
    <source>
        <dbReference type="EMBL" id="MUM76033.1"/>
    </source>
</evidence>
<dbReference type="SUPFAM" id="SSF52172">
    <property type="entry name" value="CheY-like"/>
    <property type="match status" value="1"/>
</dbReference>
<accession>A0A7K1KIY2</accession>
<proteinExistence type="predicted"/>
<keyword evidence="5" id="KW-1185">Reference proteome</keyword>
<dbReference type="GO" id="GO:0000160">
    <property type="term" value="P:phosphorelay signal transduction system"/>
    <property type="evidence" value="ECO:0007669"/>
    <property type="project" value="InterPro"/>
</dbReference>
<dbReference type="RefSeq" id="WP_155931392.1">
    <property type="nucleotide sequence ID" value="NZ_WODC01000001.1"/>
</dbReference>
<dbReference type="AlphaFoldDB" id="A0A7K1KIY2"/>
<dbReference type="Gene3D" id="3.40.50.2300">
    <property type="match status" value="1"/>
</dbReference>
<gene>
    <name evidence="4" type="ORF">GKC30_00105</name>
</gene>
<dbReference type="InterPro" id="IPR011006">
    <property type="entry name" value="CheY-like_superfamily"/>
</dbReference>
<dbReference type="PROSITE" id="PS50110">
    <property type="entry name" value="RESPONSE_REGULATORY"/>
    <property type="match status" value="1"/>
</dbReference>
<evidence type="ECO:0000259" key="3">
    <source>
        <dbReference type="PROSITE" id="PS50110"/>
    </source>
</evidence>